<protein>
    <recommendedName>
        <fullName evidence="4">5-formyltetrahydrofolate cyclo-ligase</fullName>
        <ecNumber evidence="4">6.3.3.2</ecNumber>
    </recommendedName>
</protein>
<keyword evidence="6" id="KW-1185">Reference proteome</keyword>
<evidence type="ECO:0000256" key="1">
    <source>
        <dbReference type="ARBA" id="ARBA00010638"/>
    </source>
</evidence>
<keyword evidence="2 4" id="KW-0547">Nucleotide-binding</keyword>
<proteinExistence type="inferred from homology"/>
<gene>
    <name evidence="5" type="ORF">CSC2_32340</name>
</gene>
<dbReference type="EMBL" id="BMBA01000003">
    <property type="protein sequence ID" value="GFZ32708.1"/>
    <property type="molecule type" value="Genomic_DNA"/>
</dbReference>
<evidence type="ECO:0000313" key="6">
    <source>
        <dbReference type="Proteomes" id="UP000663802"/>
    </source>
</evidence>
<comment type="caution">
    <text evidence="5">The sequence shown here is derived from an EMBL/GenBank/DDBJ whole genome shotgun (WGS) entry which is preliminary data.</text>
</comment>
<organism evidence="5 6">
    <name type="scientific">Clostridium zeae</name>
    <dbReference type="NCBI Taxonomy" id="2759022"/>
    <lineage>
        <taxon>Bacteria</taxon>
        <taxon>Bacillati</taxon>
        <taxon>Bacillota</taxon>
        <taxon>Clostridia</taxon>
        <taxon>Eubacteriales</taxon>
        <taxon>Clostridiaceae</taxon>
        <taxon>Clostridium</taxon>
    </lineage>
</organism>
<dbReference type="EC" id="6.3.3.2" evidence="4"/>
<dbReference type="Gene3D" id="3.40.50.10420">
    <property type="entry name" value="NagB/RpiA/CoA transferase-like"/>
    <property type="match status" value="1"/>
</dbReference>
<dbReference type="SUPFAM" id="SSF100950">
    <property type="entry name" value="NagB/RpiA/CoA transferase-like"/>
    <property type="match status" value="1"/>
</dbReference>
<dbReference type="InterPro" id="IPR037171">
    <property type="entry name" value="NagB/RpiA_transferase-like"/>
</dbReference>
<sequence length="188" mass="21371">MDKKSYRELIKQKRSVLDRTIKKEFDSNIRSLLLQTEEYKACENLFIYISIGGEVDTHEIINKSLALGKKVFVPKVNRNTKDMNAIQINSINDLVEVPPFNILEPKENANVIKGDSIDLIIMPGLAFSKGGDRLGYGGGYYDKFLKHNTKSARIALAYEFQIFDSIPVEVYDEKVSHIISERGILTIK</sequence>
<comment type="catalytic activity">
    <reaction evidence="4">
        <text>(6S)-5-formyl-5,6,7,8-tetrahydrofolate + ATP = (6R)-5,10-methenyltetrahydrofolate + ADP + phosphate</text>
        <dbReference type="Rhea" id="RHEA:10488"/>
        <dbReference type="ChEBI" id="CHEBI:30616"/>
        <dbReference type="ChEBI" id="CHEBI:43474"/>
        <dbReference type="ChEBI" id="CHEBI:57455"/>
        <dbReference type="ChEBI" id="CHEBI:57457"/>
        <dbReference type="ChEBI" id="CHEBI:456216"/>
        <dbReference type="EC" id="6.3.3.2"/>
    </reaction>
</comment>
<dbReference type="RefSeq" id="WP_206870981.1">
    <property type="nucleotide sequence ID" value="NZ_BMBA01000003.1"/>
</dbReference>
<dbReference type="Pfam" id="PF01812">
    <property type="entry name" value="5-FTHF_cyc-lig"/>
    <property type="match status" value="1"/>
</dbReference>
<name>A0ABQ1ED18_9CLOT</name>
<dbReference type="PIRSF" id="PIRSF006806">
    <property type="entry name" value="FTHF_cligase"/>
    <property type="match status" value="1"/>
</dbReference>
<keyword evidence="4" id="KW-0460">Magnesium</keyword>
<dbReference type="InterPro" id="IPR024185">
    <property type="entry name" value="FTHF_cligase-like_sf"/>
</dbReference>
<comment type="similarity">
    <text evidence="1 4">Belongs to the 5-formyltetrahydrofolate cyclo-ligase family.</text>
</comment>
<reference evidence="5 6" key="1">
    <citation type="journal article" date="2021" name="Int. J. Syst. Evol. Microbiol.">
        <title>Clostridium zeae sp. nov., isolated from corn silage.</title>
        <authorList>
            <person name="Kobayashi H."/>
            <person name="Tanizawa Y."/>
            <person name="Yagura M."/>
            <person name="Sakamoto M."/>
            <person name="Ohkuma M."/>
            <person name="Tohno M."/>
        </authorList>
    </citation>
    <scope>NUCLEOTIDE SEQUENCE [LARGE SCALE GENOMIC DNA]</scope>
    <source>
        <strain evidence="5 6">CSC2</strain>
    </source>
</reference>
<keyword evidence="3 4" id="KW-0067">ATP-binding</keyword>
<evidence type="ECO:0000256" key="4">
    <source>
        <dbReference type="RuleBase" id="RU361279"/>
    </source>
</evidence>
<dbReference type="PANTHER" id="PTHR23407">
    <property type="entry name" value="ATPASE INHIBITOR/5-FORMYLTETRAHYDROFOLATE CYCLO-LIGASE"/>
    <property type="match status" value="1"/>
</dbReference>
<dbReference type="NCBIfam" id="TIGR02727">
    <property type="entry name" value="MTHFS_bact"/>
    <property type="match status" value="1"/>
</dbReference>
<keyword evidence="4" id="KW-0479">Metal-binding</keyword>
<accession>A0ABQ1ED18</accession>
<comment type="cofactor">
    <cofactor evidence="4">
        <name>Mg(2+)</name>
        <dbReference type="ChEBI" id="CHEBI:18420"/>
    </cofactor>
</comment>
<evidence type="ECO:0000313" key="5">
    <source>
        <dbReference type="EMBL" id="GFZ32708.1"/>
    </source>
</evidence>
<evidence type="ECO:0000256" key="2">
    <source>
        <dbReference type="ARBA" id="ARBA00022741"/>
    </source>
</evidence>
<evidence type="ECO:0000256" key="3">
    <source>
        <dbReference type="ARBA" id="ARBA00022840"/>
    </source>
</evidence>
<dbReference type="InterPro" id="IPR002698">
    <property type="entry name" value="FTHF_cligase"/>
</dbReference>
<dbReference type="Proteomes" id="UP000663802">
    <property type="component" value="Unassembled WGS sequence"/>
</dbReference>
<dbReference type="PANTHER" id="PTHR23407:SF1">
    <property type="entry name" value="5-FORMYLTETRAHYDROFOLATE CYCLO-LIGASE"/>
    <property type="match status" value="1"/>
</dbReference>